<evidence type="ECO:0000256" key="2">
    <source>
        <dbReference type="ARBA" id="ARBA00022692"/>
    </source>
</evidence>
<dbReference type="VEuPathDB" id="FungiDB:EYZ11_006899"/>
<dbReference type="InterPro" id="IPR007274">
    <property type="entry name" value="Cop_transporter"/>
</dbReference>
<dbReference type="PANTHER" id="PTHR12483:SF27">
    <property type="entry name" value="COPPER TRANSPORT PROTEIN CTR1"/>
    <property type="match status" value="1"/>
</dbReference>
<evidence type="ECO:0000313" key="8">
    <source>
        <dbReference type="Proteomes" id="UP000308092"/>
    </source>
</evidence>
<accession>A0A4S3JET0</accession>
<dbReference type="GO" id="GO:0005375">
    <property type="term" value="F:copper ion transmembrane transporter activity"/>
    <property type="evidence" value="ECO:0007669"/>
    <property type="project" value="UniProtKB-UniRule"/>
</dbReference>
<keyword evidence="4 5" id="KW-0472">Membrane</keyword>
<evidence type="ECO:0000256" key="4">
    <source>
        <dbReference type="ARBA" id="ARBA00023136"/>
    </source>
</evidence>
<name>A0A4S3JET0_9EURO</name>
<comment type="caution">
    <text evidence="7">The sequence shown here is derived from an EMBL/GenBank/DDBJ whole genome shotgun (WGS) entry which is preliminary data.</text>
</comment>
<gene>
    <name evidence="7" type="ORF">EYZ11_006899</name>
</gene>
<proteinExistence type="inferred from homology"/>
<keyword evidence="8" id="KW-1185">Reference proteome</keyword>
<dbReference type="STRING" id="1220188.A0A4S3JET0"/>
<feature type="region of interest" description="Disordered" evidence="6">
    <location>
        <begin position="57"/>
        <end position="112"/>
    </location>
</feature>
<dbReference type="Pfam" id="PF04145">
    <property type="entry name" value="Ctr"/>
    <property type="match status" value="1"/>
</dbReference>
<keyword evidence="5" id="KW-0406">Ion transport</keyword>
<protein>
    <recommendedName>
        <fullName evidence="5">Copper transport protein</fullName>
    </recommendedName>
</protein>
<organism evidence="7 8">
    <name type="scientific">Aspergillus tanneri</name>
    <dbReference type="NCBI Taxonomy" id="1220188"/>
    <lineage>
        <taxon>Eukaryota</taxon>
        <taxon>Fungi</taxon>
        <taxon>Dikarya</taxon>
        <taxon>Ascomycota</taxon>
        <taxon>Pezizomycotina</taxon>
        <taxon>Eurotiomycetes</taxon>
        <taxon>Eurotiomycetidae</taxon>
        <taxon>Eurotiales</taxon>
        <taxon>Aspergillaceae</taxon>
        <taxon>Aspergillus</taxon>
        <taxon>Aspergillus subgen. Circumdati</taxon>
    </lineage>
</organism>
<dbReference type="EMBL" id="SOSA01000254">
    <property type="protein sequence ID" value="THC93615.1"/>
    <property type="molecule type" value="Genomic_DNA"/>
</dbReference>
<dbReference type="Proteomes" id="UP000308092">
    <property type="component" value="Unassembled WGS sequence"/>
</dbReference>
<dbReference type="GO" id="GO:0005886">
    <property type="term" value="C:plasma membrane"/>
    <property type="evidence" value="ECO:0007669"/>
    <property type="project" value="TreeGrafter"/>
</dbReference>
<keyword evidence="5" id="KW-0813">Transport</keyword>
<keyword evidence="5" id="KW-0187">Copper transport</keyword>
<evidence type="ECO:0000256" key="3">
    <source>
        <dbReference type="ARBA" id="ARBA00022989"/>
    </source>
</evidence>
<dbReference type="AlphaFoldDB" id="A0A4S3JET0"/>
<evidence type="ECO:0000256" key="6">
    <source>
        <dbReference type="SAM" id="MobiDB-lite"/>
    </source>
</evidence>
<evidence type="ECO:0000256" key="5">
    <source>
        <dbReference type="RuleBase" id="RU367022"/>
    </source>
</evidence>
<evidence type="ECO:0000256" key="1">
    <source>
        <dbReference type="ARBA" id="ARBA00004141"/>
    </source>
</evidence>
<dbReference type="PANTHER" id="PTHR12483">
    <property type="entry name" value="SOLUTE CARRIER FAMILY 31 COPPER TRANSPORTERS"/>
    <property type="match status" value="1"/>
</dbReference>
<keyword evidence="2 5" id="KW-0812">Transmembrane</keyword>
<comment type="similarity">
    <text evidence="5">Belongs to the copper transporter (Ctr) (TC 1.A.56) family. SLC31A subfamily.</text>
</comment>
<feature type="transmembrane region" description="Helical" evidence="5">
    <location>
        <begin position="24"/>
        <end position="46"/>
    </location>
</feature>
<evidence type="ECO:0000313" key="7">
    <source>
        <dbReference type="EMBL" id="THC93615.1"/>
    </source>
</evidence>
<comment type="subcellular location">
    <subcellularLocation>
        <location evidence="1 5">Membrane</location>
        <topology evidence="1 5">Multi-pass membrane protein</topology>
    </subcellularLocation>
</comment>
<reference evidence="7 8" key="1">
    <citation type="submission" date="2019-03" db="EMBL/GenBank/DDBJ databases">
        <title>The genome sequence of a newly discovered highly antifungal drug resistant Aspergillus species, Aspergillus tanneri NIH 1004.</title>
        <authorList>
            <person name="Mounaud S."/>
            <person name="Singh I."/>
            <person name="Joardar V."/>
            <person name="Pakala S."/>
            <person name="Pakala S."/>
            <person name="Venepally P."/>
            <person name="Hoover J."/>
            <person name="Nierman W."/>
            <person name="Chung J."/>
            <person name="Losada L."/>
        </authorList>
    </citation>
    <scope>NUCLEOTIDE SEQUENCE [LARGE SCALE GENOMIC DNA]</scope>
    <source>
        <strain evidence="7 8">NIH1004</strain>
    </source>
</reference>
<sequence>MPSVFTASTKVTILFLGWTTSSTLSYLFTLIFLFLLAITNRFLAALKSQLERSWNRPSQSAVPTLQPAPRRARPAKDRQSPLPKYMEMSPGEGIEDNTCPRDTDLKEEDNPTSGLLGRAKIGSLRRKIGPWHANRSWRLYQDGISSVLELCKAVIGYFLYELCR</sequence>
<keyword evidence="3 5" id="KW-1133">Transmembrane helix</keyword>
<keyword evidence="5" id="KW-0186">Copper</keyword>